<keyword evidence="4 5" id="KW-0472">Membrane</keyword>
<protein>
    <submittedName>
        <fullName evidence="7">O-antigen ligase family protein</fullName>
    </submittedName>
</protein>
<comment type="caution">
    <text evidence="7">The sequence shown here is derived from an EMBL/GenBank/DDBJ whole genome shotgun (WGS) entry which is preliminary data.</text>
</comment>
<evidence type="ECO:0000313" key="8">
    <source>
        <dbReference type="Proteomes" id="UP000681027"/>
    </source>
</evidence>
<evidence type="ECO:0000256" key="4">
    <source>
        <dbReference type="ARBA" id="ARBA00023136"/>
    </source>
</evidence>
<feature type="transmembrane region" description="Helical" evidence="5">
    <location>
        <begin position="27"/>
        <end position="47"/>
    </location>
</feature>
<dbReference type="InterPro" id="IPR051533">
    <property type="entry name" value="WaaL-like"/>
</dbReference>
<gene>
    <name evidence="7" type="ORF">KHA94_10795</name>
</gene>
<feature type="transmembrane region" description="Helical" evidence="5">
    <location>
        <begin position="115"/>
        <end position="135"/>
    </location>
</feature>
<feature type="transmembrane region" description="Helical" evidence="5">
    <location>
        <begin position="59"/>
        <end position="76"/>
    </location>
</feature>
<feature type="transmembrane region" description="Helical" evidence="5">
    <location>
        <begin position="178"/>
        <end position="196"/>
    </location>
</feature>
<feature type="transmembrane region" description="Helical" evidence="5">
    <location>
        <begin position="350"/>
        <end position="367"/>
    </location>
</feature>
<dbReference type="RefSeq" id="WP_213102097.1">
    <property type="nucleotide sequence ID" value="NZ_JAGYPM010000002.1"/>
</dbReference>
<dbReference type="GO" id="GO:0016874">
    <property type="term" value="F:ligase activity"/>
    <property type="evidence" value="ECO:0007669"/>
    <property type="project" value="UniProtKB-KW"/>
</dbReference>
<feature type="transmembrane region" description="Helical" evidence="5">
    <location>
        <begin position="88"/>
        <end position="106"/>
    </location>
</feature>
<proteinExistence type="predicted"/>
<evidence type="ECO:0000256" key="1">
    <source>
        <dbReference type="ARBA" id="ARBA00004141"/>
    </source>
</evidence>
<accession>A0ABS5NSY2</accession>
<dbReference type="Pfam" id="PF04932">
    <property type="entry name" value="Wzy_C"/>
    <property type="match status" value="1"/>
</dbReference>
<dbReference type="Proteomes" id="UP000681027">
    <property type="component" value="Unassembled WGS sequence"/>
</dbReference>
<evidence type="ECO:0000256" key="3">
    <source>
        <dbReference type="ARBA" id="ARBA00022989"/>
    </source>
</evidence>
<keyword evidence="2 5" id="KW-0812">Transmembrane</keyword>
<evidence type="ECO:0000256" key="5">
    <source>
        <dbReference type="SAM" id="Phobius"/>
    </source>
</evidence>
<sequence>MSKKLYFGEMFFAIFLFSGVFKESLNLSIDISALFLVLTGLSILYRLSRNTSIAKYARMPLFITMLIFGLLLFSYMFTPSQIYATEKIIKFAVVTMPAIVFPFFLFKDKQSIVRFLLYLSVLSVILSAVMLPSIFLRGSSIGFIGFNDGNYQGLARLNGVALIILIFLFLIGESSKKVKLISFFSIILVSFVLFSTGSRMPLVAFALSLIYALYKSVRIKRGFIYIRKGTKVLLASIILGSVILVGLATKGFFDTIIYRFSVLFTESSSADGRTERMESAFDTFQNHVIFGGGIGSFPLYYSGLDASDYPHNIVLEILSELGLVGLFIFSLYFILSIYRGMILKIDRSRFNNSVHLTVICLFIYYLANSMVSGDINSNRALYVFMSIMCIIPFVDKDYPSYKSKEVNESQKQRAI</sequence>
<name>A0ABS5NSY2_9BACI</name>
<comment type="subcellular location">
    <subcellularLocation>
        <location evidence="1">Membrane</location>
        <topology evidence="1">Multi-pass membrane protein</topology>
    </subcellularLocation>
</comment>
<evidence type="ECO:0000259" key="6">
    <source>
        <dbReference type="Pfam" id="PF04932"/>
    </source>
</evidence>
<feature type="transmembrane region" description="Helical" evidence="5">
    <location>
        <begin position="379"/>
        <end position="395"/>
    </location>
</feature>
<feature type="domain" description="O-antigen ligase-related" evidence="6">
    <location>
        <begin position="185"/>
        <end position="329"/>
    </location>
</feature>
<feature type="transmembrane region" description="Helical" evidence="5">
    <location>
        <begin position="155"/>
        <end position="171"/>
    </location>
</feature>
<keyword evidence="8" id="KW-1185">Reference proteome</keyword>
<evidence type="ECO:0000313" key="7">
    <source>
        <dbReference type="EMBL" id="MBS4190671.1"/>
    </source>
</evidence>
<feature type="transmembrane region" description="Helical" evidence="5">
    <location>
        <begin position="5"/>
        <end position="21"/>
    </location>
</feature>
<organism evidence="7 8">
    <name type="scientific">Cytobacillus citreus</name>
    <dbReference type="NCBI Taxonomy" id="2833586"/>
    <lineage>
        <taxon>Bacteria</taxon>
        <taxon>Bacillati</taxon>
        <taxon>Bacillota</taxon>
        <taxon>Bacilli</taxon>
        <taxon>Bacillales</taxon>
        <taxon>Bacillaceae</taxon>
        <taxon>Cytobacillus</taxon>
    </lineage>
</organism>
<dbReference type="InterPro" id="IPR007016">
    <property type="entry name" value="O-antigen_ligase-rel_domated"/>
</dbReference>
<keyword evidence="7" id="KW-0436">Ligase</keyword>
<keyword evidence="3 5" id="KW-1133">Transmembrane helix</keyword>
<evidence type="ECO:0000256" key="2">
    <source>
        <dbReference type="ARBA" id="ARBA00022692"/>
    </source>
</evidence>
<feature type="transmembrane region" description="Helical" evidence="5">
    <location>
        <begin position="317"/>
        <end position="338"/>
    </location>
</feature>
<dbReference type="PANTHER" id="PTHR37422:SF17">
    <property type="entry name" value="O-ANTIGEN LIGASE"/>
    <property type="match status" value="1"/>
</dbReference>
<feature type="transmembrane region" description="Helical" evidence="5">
    <location>
        <begin position="202"/>
        <end position="220"/>
    </location>
</feature>
<dbReference type="PANTHER" id="PTHR37422">
    <property type="entry name" value="TEICHURONIC ACID BIOSYNTHESIS PROTEIN TUAE"/>
    <property type="match status" value="1"/>
</dbReference>
<dbReference type="EMBL" id="JAGYPM010000002">
    <property type="protein sequence ID" value="MBS4190671.1"/>
    <property type="molecule type" value="Genomic_DNA"/>
</dbReference>
<feature type="transmembrane region" description="Helical" evidence="5">
    <location>
        <begin position="232"/>
        <end position="253"/>
    </location>
</feature>
<reference evidence="7 8" key="1">
    <citation type="submission" date="2021-05" db="EMBL/GenBank/DDBJ databases">
        <title>Novel Bacillus species.</title>
        <authorList>
            <person name="Liu G."/>
        </authorList>
    </citation>
    <scope>NUCLEOTIDE SEQUENCE [LARGE SCALE GENOMIC DNA]</scope>
    <source>
        <strain evidence="7 8">FJAT-49705</strain>
    </source>
</reference>